<dbReference type="EMBL" id="JANBPK010000033">
    <property type="protein sequence ID" value="KAJ2936656.1"/>
    <property type="molecule type" value="Genomic_DNA"/>
</dbReference>
<sequence>MGTRLKEESNAAQRPGHRRVEELSSYFFNSASSVQDFTDRFEKLFESYLRPGLAFVDASFDRKPILTLCTDTQVFVIVFLILSFLPIGTYLTVMGGTLVAFILGGIISVLIASIGAILIFSTVLLSVLFGTAIAATFVTTMLVGSFLLLRLAVMTRQDGLGGAAMWASDIKDYVLNSLTGSSPPPLISEGKDTPLLENGSTEPQDTQGSDAVKSEAPEKESTWAESY</sequence>
<keyword evidence="2" id="KW-1133">Transmembrane helix</keyword>
<feature type="transmembrane region" description="Helical" evidence="2">
    <location>
        <begin position="127"/>
        <end position="149"/>
    </location>
</feature>
<evidence type="ECO:0000313" key="3">
    <source>
        <dbReference type="EMBL" id="KAJ2936656.1"/>
    </source>
</evidence>
<reference evidence="3" key="1">
    <citation type="submission" date="2022-06" db="EMBL/GenBank/DDBJ databases">
        <title>Genome Sequence of Candolleomyces eurysporus.</title>
        <authorList>
            <person name="Buettner E."/>
        </authorList>
    </citation>
    <scope>NUCLEOTIDE SEQUENCE</scope>
    <source>
        <strain evidence="3">VTCC 930004</strain>
    </source>
</reference>
<keyword evidence="2" id="KW-0812">Transmembrane</keyword>
<comment type="caution">
    <text evidence="3">The sequence shown here is derived from an EMBL/GenBank/DDBJ whole genome shotgun (WGS) entry which is preliminary data.</text>
</comment>
<dbReference type="OrthoDB" id="3159957at2759"/>
<feature type="region of interest" description="Disordered" evidence="1">
    <location>
        <begin position="182"/>
        <end position="227"/>
    </location>
</feature>
<evidence type="ECO:0000256" key="1">
    <source>
        <dbReference type="SAM" id="MobiDB-lite"/>
    </source>
</evidence>
<dbReference type="AlphaFoldDB" id="A0A9W8JJ29"/>
<feature type="compositionally biased region" description="Basic and acidic residues" evidence="1">
    <location>
        <begin position="212"/>
        <end position="227"/>
    </location>
</feature>
<keyword evidence="4" id="KW-1185">Reference proteome</keyword>
<keyword evidence="2" id="KW-0472">Membrane</keyword>
<feature type="compositionally biased region" description="Polar residues" evidence="1">
    <location>
        <begin position="198"/>
        <end position="209"/>
    </location>
</feature>
<name>A0A9W8JJ29_9AGAR</name>
<evidence type="ECO:0000313" key="4">
    <source>
        <dbReference type="Proteomes" id="UP001140091"/>
    </source>
</evidence>
<proteinExistence type="predicted"/>
<feature type="transmembrane region" description="Helical" evidence="2">
    <location>
        <begin position="72"/>
        <end position="91"/>
    </location>
</feature>
<organism evidence="3 4">
    <name type="scientific">Candolleomyces eurysporus</name>
    <dbReference type="NCBI Taxonomy" id="2828524"/>
    <lineage>
        <taxon>Eukaryota</taxon>
        <taxon>Fungi</taxon>
        <taxon>Dikarya</taxon>
        <taxon>Basidiomycota</taxon>
        <taxon>Agaricomycotina</taxon>
        <taxon>Agaricomycetes</taxon>
        <taxon>Agaricomycetidae</taxon>
        <taxon>Agaricales</taxon>
        <taxon>Agaricineae</taxon>
        <taxon>Psathyrellaceae</taxon>
        <taxon>Candolleomyces</taxon>
    </lineage>
</organism>
<feature type="transmembrane region" description="Helical" evidence="2">
    <location>
        <begin position="98"/>
        <end position="121"/>
    </location>
</feature>
<gene>
    <name evidence="3" type="ORF">H1R20_g440</name>
</gene>
<feature type="non-terminal residue" evidence="3">
    <location>
        <position position="227"/>
    </location>
</feature>
<protein>
    <submittedName>
        <fullName evidence="3">Uncharacterized protein</fullName>
    </submittedName>
</protein>
<evidence type="ECO:0000256" key="2">
    <source>
        <dbReference type="SAM" id="Phobius"/>
    </source>
</evidence>
<dbReference type="Proteomes" id="UP001140091">
    <property type="component" value="Unassembled WGS sequence"/>
</dbReference>
<accession>A0A9W8JJ29</accession>